<organism evidence="2 3">
    <name type="scientific">Morella rubra</name>
    <name type="common">Chinese bayberry</name>
    <dbReference type="NCBI Taxonomy" id="262757"/>
    <lineage>
        <taxon>Eukaryota</taxon>
        <taxon>Viridiplantae</taxon>
        <taxon>Streptophyta</taxon>
        <taxon>Embryophyta</taxon>
        <taxon>Tracheophyta</taxon>
        <taxon>Spermatophyta</taxon>
        <taxon>Magnoliopsida</taxon>
        <taxon>eudicotyledons</taxon>
        <taxon>Gunneridae</taxon>
        <taxon>Pentapetalae</taxon>
        <taxon>rosids</taxon>
        <taxon>fabids</taxon>
        <taxon>Fagales</taxon>
        <taxon>Myricaceae</taxon>
        <taxon>Morella</taxon>
    </lineage>
</organism>
<dbReference type="PANTHER" id="PTHR33144">
    <property type="entry name" value="OS10G0409366 PROTEIN-RELATED"/>
    <property type="match status" value="1"/>
</dbReference>
<dbReference type="EMBL" id="RXIC02000021">
    <property type="protein sequence ID" value="KAB1220013.1"/>
    <property type="molecule type" value="Genomic_DNA"/>
</dbReference>
<evidence type="ECO:0000256" key="1">
    <source>
        <dbReference type="SAM" id="MobiDB-lite"/>
    </source>
</evidence>
<gene>
    <name evidence="2" type="ORF">CJ030_MR3G018317</name>
</gene>
<dbReference type="PANTHER" id="PTHR33144:SF25">
    <property type="entry name" value="DUF4216 DOMAIN-CONTAINING PROTEIN"/>
    <property type="match status" value="1"/>
</dbReference>
<comment type="caution">
    <text evidence="2">The sequence shown here is derived from an EMBL/GenBank/DDBJ whole genome shotgun (WGS) entry which is preliminary data.</text>
</comment>
<protein>
    <submittedName>
        <fullName evidence="2">Uncharacterized protein</fullName>
    </submittedName>
</protein>
<feature type="compositionally biased region" description="Basic and acidic residues" evidence="1">
    <location>
        <begin position="159"/>
        <end position="172"/>
    </location>
</feature>
<name>A0A6A1W540_9ROSI</name>
<evidence type="ECO:0000313" key="2">
    <source>
        <dbReference type="EMBL" id="KAB1220013.1"/>
    </source>
</evidence>
<dbReference type="AlphaFoldDB" id="A0A6A1W540"/>
<dbReference type="Proteomes" id="UP000516437">
    <property type="component" value="Chromosome 3"/>
</dbReference>
<keyword evidence="3" id="KW-1185">Reference proteome</keyword>
<dbReference type="OrthoDB" id="1564766at2759"/>
<proteinExistence type="predicted"/>
<sequence>MNTAYRTHRNRMFQHYSVFNSKEEALEHPYPDMNKEEWTRVCDLFASEEFQRRSAINKENRAKLKIVHTSGARSFQRARALLKNPESDEISAALLYKKMHTNKDGMWTSEDARENFLEEARLQIEEMRARQLEYEALLVKVRYGADDARASTDDGGAATEERRRADADDGRAATKKRRRAPEDDGGAAKDPSGTTRTEDATNGGADA</sequence>
<dbReference type="Pfam" id="PF03004">
    <property type="entry name" value="Transposase_24"/>
    <property type="match status" value="1"/>
</dbReference>
<reference evidence="2 3" key="1">
    <citation type="journal article" date="2019" name="Plant Biotechnol. J.">
        <title>The red bayberry genome and genetic basis of sex determination.</title>
        <authorList>
            <person name="Jia H.M."/>
            <person name="Jia H.J."/>
            <person name="Cai Q.L."/>
            <person name="Wang Y."/>
            <person name="Zhao H.B."/>
            <person name="Yang W.F."/>
            <person name="Wang G.Y."/>
            <person name="Li Y.H."/>
            <person name="Zhan D.L."/>
            <person name="Shen Y.T."/>
            <person name="Niu Q.F."/>
            <person name="Chang L."/>
            <person name="Qiu J."/>
            <person name="Zhao L."/>
            <person name="Xie H.B."/>
            <person name="Fu W.Y."/>
            <person name="Jin J."/>
            <person name="Li X.W."/>
            <person name="Jiao Y."/>
            <person name="Zhou C.C."/>
            <person name="Tu T."/>
            <person name="Chai C.Y."/>
            <person name="Gao J.L."/>
            <person name="Fan L.J."/>
            <person name="van de Weg E."/>
            <person name="Wang J.Y."/>
            <person name="Gao Z.S."/>
        </authorList>
    </citation>
    <scope>NUCLEOTIDE SEQUENCE [LARGE SCALE GENOMIC DNA]</scope>
    <source>
        <tissue evidence="2">Leaves</tissue>
    </source>
</reference>
<dbReference type="InterPro" id="IPR004252">
    <property type="entry name" value="Probable_transposase_24"/>
</dbReference>
<accession>A0A6A1W540</accession>
<evidence type="ECO:0000313" key="3">
    <source>
        <dbReference type="Proteomes" id="UP000516437"/>
    </source>
</evidence>
<feature type="region of interest" description="Disordered" evidence="1">
    <location>
        <begin position="148"/>
        <end position="207"/>
    </location>
</feature>